<dbReference type="InterPro" id="IPR003156">
    <property type="entry name" value="DHHA1_dom"/>
</dbReference>
<dbReference type="STRING" id="1122189.SAMN02745165_00491"/>
<dbReference type="GO" id="GO:0006310">
    <property type="term" value="P:DNA recombination"/>
    <property type="evidence" value="ECO:0007669"/>
    <property type="project" value="InterPro"/>
</dbReference>
<sequence>MKPVSEKKWLLRTDAPGNAQVLHLAQQLGVLPLTARALLLRGVETAEQGEIFLRARLAALPDPDLLPDMVIACGRIEQALLRGEKIAVHGDYDVDGITGCSLLVETLRKLGGRVEYHIPLRMKDGYGLSADAIRKSAENGCELIISVDCGVSAHAEADLVSELGLDLIITDHHQPPEELPICLALINPHLANNKFPWKELAGVGVAFFLLVGLRRRLRENGYFNDRPEPDLRNGLDLVALGTIADIVPLGGVNRILVRAGLQLLEQGVRPGIAALKKVAEVKQVSCGVVGFRLAPRLNAAGRLEDAALGVKLLLGDEPDLQGLAELLDCFNSERQQIEQRTLEQAITALGKLPEHMHSIVLADDRWHSGVIGIVASRLVERYHRPTALIAIENGQGKGSCRSIKGFNIYQGLQKSAEPLSGFGGHAMAAGLSLVEENLDAFRQQFEQVAQAELSTEDLVPSLAHDGECSLAELTQQQVVELDGLSPCGAGNPQPAFVCRSCRVLSPRVLGEKHLKFDVEQEGCRIGCIAFGMAEKYDQLAGQVDLLFRPSINSWRGQNSVQLQVVDFRPAG</sequence>
<dbReference type="InterPro" id="IPR051673">
    <property type="entry name" value="SSDNA_exonuclease_RecJ"/>
</dbReference>
<evidence type="ECO:0000256" key="3">
    <source>
        <dbReference type="ARBA" id="ARBA00022722"/>
    </source>
</evidence>
<protein>
    <recommendedName>
        <fullName evidence="2">Single-stranded-DNA-specific exonuclease RecJ</fullName>
    </recommendedName>
</protein>
<dbReference type="GO" id="GO:0008409">
    <property type="term" value="F:5'-3' exonuclease activity"/>
    <property type="evidence" value="ECO:0007669"/>
    <property type="project" value="InterPro"/>
</dbReference>
<dbReference type="Pfam" id="PF17768">
    <property type="entry name" value="RecJ_OB"/>
    <property type="match status" value="1"/>
</dbReference>
<dbReference type="PANTHER" id="PTHR30255:SF2">
    <property type="entry name" value="SINGLE-STRANDED-DNA-SPECIFIC EXONUCLEASE RECJ"/>
    <property type="match status" value="1"/>
</dbReference>
<keyword evidence="4" id="KW-0378">Hydrolase</keyword>
<feature type="domain" description="DDH" evidence="6">
    <location>
        <begin position="85"/>
        <end position="242"/>
    </location>
</feature>
<dbReference type="AlphaFoldDB" id="A0A1M6CDN7"/>
<evidence type="ECO:0000256" key="5">
    <source>
        <dbReference type="ARBA" id="ARBA00022839"/>
    </source>
</evidence>
<gene>
    <name evidence="9" type="ORF">SAMN02745165_00491</name>
</gene>
<dbReference type="InterPro" id="IPR038763">
    <property type="entry name" value="DHH_sf"/>
</dbReference>
<dbReference type="GO" id="GO:0003676">
    <property type="term" value="F:nucleic acid binding"/>
    <property type="evidence" value="ECO:0007669"/>
    <property type="project" value="InterPro"/>
</dbReference>
<dbReference type="Pfam" id="PF01368">
    <property type="entry name" value="DHH"/>
    <property type="match status" value="1"/>
</dbReference>
<dbReference type="InterPro" id="IPR004610">
    <property type="entry name" value="RecJ"/>
</dbReference>
<evidence type="ECO:0000256" key="4">
    <source>
        <dbReference type="ARBA" id="ARBA00022801"/>
    </source>
</evidence>
<dbReference type="GO" id="GO:0006281">
    <property type="term" value="P:DNA repair"/>
    <property type="evidence" value="ECO:0007669"/>
    <property type="project" value="InterPro"/>
</dbReference>
<dbReference type="InterPro" id="IPR041122">
    <property type="entry name" value="RecJ_OB"/>
</dbReference>
<comment type="similarity">
    <text evidence="1">Belongs to the RecJ family.</text>
</comment>
<accession>A0A1M6CDN7</accession>
<dbReference type="OrthoDB" id="9809852at2"/>
<evidence type="ECO:0000313" key="9">
    <source>
        <dbReference type="EMBL" id="SHI59003.1"/>
    </source>
</evidence>
<dbReference type="Pfam" id="PF02272">
    <property type="entry name" value="DHHA1"/>
    <property type="match status" value="1"/>
</dbReference>
<keyword evidence="3" id="KW-0540">Nuclease</keyword>
<keyword evidence="10" id="KW-1185">Reference proteome</keyword>
<evidence type="ECO:0000256" key="1">
    <source>
        <dbReference type="ARBA" id="ARBA00005915"/>
    </source>
</evidence>
<organism evidence="9 10">
    <name type="scientific">Malonomonas rubra DSM 5091</name>
    <dbReference type="NCBI Taxonomy" id="1122189"/>
    <lineage>
        <taxon>Bacteria</taxon>
        <taxon>Pseudomonadati</taxon>
        <taxon>Thermodesulfobacteriota</taxon>
        <taxon>Desulfuromonadia</taxon>
        <taxon>Desulfuromonadales</taxon>
        <taxon>Geopsychrobacteraceae</taxon>
        <taxon>Malonomonas</taxon>
    </lineage>
</organism>
<dbReference type="SUPFAM" id="SSF64182">
    <property type="entry name" value="DHH phosphoesterases"/>
    <property type="match status" value="1"/>
</dbReference>
<evidence type="ECO:0000259" key="6">
    <source>
        <dbReference type="Pfam" id="PF01368"/>
    </source>
</evidence>
<dbReference type="EMBL" id="FQZT01000001">
    <property type="protein sequence ID" value="SHI59003.1"/>
    <property type="molecule type" value="Genomic_DNA"/>
</dbReference>
<evidence type="ECO:0000256" key="2">
    <source>
        <dbReference type="ARBA" id="ARBA00019841"/>
    </source>
</evidence>
<proteinExistence type="inferred from homology"/>
<feature type="domain" description="RecJ OB" evidence="8">
    <location>
        <begin position="465"/>
        <end position="566"/>
    </location>
</feature>
<keyword evidence="5 9" id="KW-0269">Exonuclease</keyword>
<dbReference type="InterPro" id="IPR001667">
    <property type="entry name" value="DDH_dom"/>
</dbReference>
<dbReference type="Gene3D" id="3.90.1640.30">
    <property type="match status" value="1"/>
</dbReference>
<dbReference type="Proteomes" id="UP000184171">
    <property type="component" value="Unassembled WGS sequence"/>
</dbReference>
<dbReference type="NCBIfam" id="TIGR00644">
    <property type="entry name" value="recJ"/>
    <property type="match status" value="1"/>
</dbReference>
<evidence type="ECO:0000313" key="10">
    <source>
        <dbReference type="Proteomes" id="UP000184171"/>
    </source>
</evidence>
<dbReference type="PANTHER" id="PTHR30255">
    <property type="entry name" value="SINGLE-STRANDED-DNA-SPECIFIC EXONUCLEASE RECJ"/>
    <property type="match status" value="1"/>
</dbReference>
<dbReference type="RefSeq" id="WP_072905163.1">
    <property type="nucleotide sequence ID" value="NZ_FQZT01000001.1"/>
</dbReference>
<feature type="domain" description="DHHA1" evidence="7">
    <location>
        <begin position="360"/>
        <end position="450"/>
    </location>
</feature>
<name>A0A1M6CDN7_MALRU</name>
<evidence type="ECO:0000259" key="8">
    <source>
        <dbReference type="Pfam" id="PF17768"/>
    </source>
</evidence>
<dbReference type="Gene3D" id="3.10.310.30">
    <property type="match status" value="1"/>
</dbReference>
<reference evidence="9 10" key="1">
    <citation type="submission" date="2016-11" db="EMBL/GenBank/DDBJ databases">
        <authorList>
            <person name="Jaros S."/>
            <person name="Januszkiewicz K."/>
            <person name="Wedrychowicz H."/>
        </authorList>
    </citation>
    <scope>NUCLEOTIDE SEQUENCE [LARGE SCALE GENOMIC DNA]</scope>
    <source>
        <strain evidence="9 10">DSM 5091</strain>
    </source>
</reference>
<evidence type="ECO:0000259" key="7">
    <source>
        <dbReference type="Pfam" id="PF02272"/>
    </source>
</evidence>